<dbReference type="EMBL" id="JAENIJ010000012">
    <property type="protein sequence ID" value="MBK1882663.1"/>
    <property type="molecule type" value="Genomic_DNA"/>
</dbReference>
<evidence type="ECO:0000256" key="1">
    <source>
        <dbReference type="SAM" id="MobiDB-lite"/>
    </source>
</evidence>
<comment type="caution">
    <text evidence="3">The sequence shown here is derived from an EMBL/GenBank/DDBJ whole genome shotgun (WGS) entry which is preliminary data.</text>
</comment>
<dbReference type="RefSeq" id="WP_200270006.1">
    <property type="nucleotide sequence ID" value="NZ_JAENIJ010000012.1"/>
</dbReference>
<evidence type="ECO:0000313" key="3">
    <source>
        <dbReference type="EMBL" id="MBK1882663.1"/>
    </source>
</evidence>
<feature type="region of interest" description="Disordered" evidence="1">
    <location>
        <begin position="188"/>
        <end position="215"/>
    </location>
</feature>
<dbReference type="AlphaFoldDB" id="A0A934SCB8"/>
<feature type="domain" description="Probable zinc-binding" evidence="2">
    <location>
        <begin position="67"/>
        <end position="113"/>
    </location>
</feature>
<protein>
    <submittedName>
        <fullName evidence="3">Zinc-ribbon domain containing protein</fullName>
    </submittedName>
</protein>
<organism evidence="3 4">
    <name type="scientific">Luteolibacter pohnpeiensis</name>
    <dbReference type="NCBI Taxonomy" id="454153"/>
    <lineage>
        <taxon>Bacteria</taxon>
        <taxon>Pseudomonadati</taxon>
        <taxon>Verrucomicrobiota</taxon>
        <taxon>Verrucomicrobiia</taxon>
        <taxon>Verrucomicrobiales</taxon>
        <taxon>Verrucomicrobiaceae</taxon>
        <taxon>Luteolibacter</taxon>
    </lineage>
</organism>
<reference evidence="3" key="1">
    <citation type="submission" date="2021-01" db="EMBL/GenBank/DDBJ databases">
        <title>Modified the classification status of verrucomicrobia.</title>
        <authorList>
            <person name="Feng X."/>
        </authorList>
    </citation>
    <scope>NUCLEOTIDE SEQUENCE</scope>
    <source>
        <strain evidence="3">KCTC 22041</strain>
    </source>
</reference>
<accession>A0A934SCB8</accession>
<evidence type="ECO:0000259" key="2">
    <source>
        <dbReference type="Pfam" id="PF13451"/>
    </source>
</evidence>
<gene>
    <name evidence="3" type="ORF">JIN85_09560</name>
</gene>
<dbReference type="Proteomes" id="UP000603141">
    <property type="component" value="Unassembled WGS sequence"/>
</dbReference>
<name>A0A934SCB8_9BACT</name>
<proteinExistence type="predicted"/>
<evidence type="ECO:0000313" key="4">
    <source>
        <dbReference type="Proteomes" id="UP000603141"/>
    </source>
</evidence>
<sequence>MPDNLVDHPRYGRRPRITGCDLRGDNLGLDPSWKYTIDDVTIIPDTGIRADVSKQHGSAIPIYVYYDVLKTCVDCRRPFIFFAEEQRYWFETLGFANDANCIRCVECRKKQQTDDRVNSEYQQLLKKEEKSWEDFHDLANAALDLHVLGRFKRMDRIRHYFNQIPDSEHHRLRIKQLKERIKKVEQVIAPQPAARFESDSEDGGKPQPESKTGSL</sequence>
<keyword evidence="4" id="KW-1185">Reference proteome</keyword>
<dbReference type="InterPro" id="IPR025306">
    <property type="entry name" value="Zn-bnd_dom_prob"/>
</dbReference>
<dbReference type="Pfam" id="PF13451">
    <property type="entry name" value="zf_Tbcl"/>
    <property type="match status" value="1"/>
</dbReference>